<name>A0AAV9RSA7_9TELE</name>
<proteinExistence type="inferred from homology"/>
<dbReference type="GO" id="GO:0045600">
    <property type="term" value="P:positive regulation of fat cell differentiation"/>
    <property type="evidence" value="ECO:0007669"/>
    <property type="project" value="TreeGrafter"/>
</dbReference>
<dbReference type="InterPro" id="IPR034096">
    <property type="entry name" value="AAMDC"/>
</dbReference>
<dbReference type="InterPro" id="IPR007523">
    <property type="entry name" value="NDUFAF3/AAMDC"/>
</dbReference>
<protein>
    <recommendedName>
        <fullName evidence="4">Mth938 domain-containing protein</fullName>
    </recommendedName>
</protein>
<dbReference type="PANTHER" id="PTHR15811:SF5">
    <property type="entry name" value="MTH938 DOMAIN-CONTAINING PROTEIN"/>
    <property type="match status" value="1"/>
</dbReference>
<evidence type="ECO:0000256" key="1">
    <source>
        <dbReference type="ARBA" id="ARBA00004496"/>
    </source>
</evidence>
<evidence type="ECO:0000256" key="3">
    <source>
        <dbReference type="ARBA" id="ARBA00061510"/>
    </source>
</evidence>
<dbReference type="PANTHER" id="PTHR15811">
    <property type="entry name" value="MTH938 DOMAIN-CONTAINING PROTEIN"/>
    <property type="match status" value="1"/>
</dbReference>
<dbReference type="GO" id="GO:0005737">
    <property type="term" value="C:cytoplasm"/>
    <property type="evidence" value="ECO:0007669"/>
    <property type="project" value="UniProtKB-SubCell"/>
</dbReference>
<organism evidence="5 6">
    <name type="scientific">Crenichthys baileyi</name>
    <name type="common">White River springfish</name>
    <dbReference type="NCBI Taxonomy" id="28760"/>
    <lineage>
        <taxon>Eukaryota</taxon>
        <taxon>Metazoa</taxon>
        <taxon>Chordata</taxon>
        <taxon>Craniata</taxon>
        <taxon>Vertebrata</taxon>
        <taxon>Euteleostomi</taxon>
        <taxon>Actinopterygii</taxon>
        <taxon>Neopterygii</taxon>
        <taxon>Teleostei</taxon>
        <taxon>Neoteleostei</taxon>
        <taxon>Acanthomorphata</taxon>
        <taxon>Ovalentaria</taxon>
        <taxon>Atherinomorphae</taxon>
        <taxon>Cyprinodontiformes</taxon>
        <taxon>Goodeidae</taxon>
        <taxon>Crenichthys</taxon>
    </lineage>
</organism>
<comment type="subcellular location">
    <subcellularLocation>
        <location evidence="1">Cytoplasm</location>
    </subcellularLocation>
</comment>
<evidence type="ECO:0000313" key="5">
    <source>
        <dbReference type="EMBL" id="KAK5611908.1"/>
    </source>
</evidence>
<gene>
    <name evidence="5" type="ORF">CRENBAI_007124</name>
</gene>
<comment type="caution">
    <text evidence="5">The sequence shown here is derived from an EMBL/GenBank/DDBJ whole genome shotgun (WGS) entry which is preliminary data.</text>
</comment>
<evidence type="ECO:0000313" key="6">
    <source>
        <dbReference type="Proteomes" id="UP001311232"/>
    </source>
</evidence>
<accession>A0AAV9RSA7</accession>
<comment type="similarity">
    <text evidence="3">Belongs to the AAMDC family.</text>
</comment>
<dbReference type="SUPFAM" id="SSF64076">
    <property type="entry name" value="MTH938-like"/>
    <property type="match status" value="1"/>
</dbReference>
<dbReference type="CDD" id="cd05126">
    <property type="entry name" value="Mth938"/>
    <property type="match status" value="1"/>
</dbReference>
<dbReference type="Pfam" id="PF04430">
    <property type="entry name" value="DUF498"/>
    <property type="match status" value="1"/>
</dbReference>
<dbReference type="EMBL" id="JAHHUM010001457">
    <property type="protein sequence ID" value="KAK5611908.1"/>
    <property type="molecule type" value="Genomic_DNA"/>
</dbReference>
<reference evidence="5 6" key="1">
    <citation type="submission" date="2021-06" db="EMBL/GenBank/DDBJ databases">
        <authorList>
            <person name="Palmer J.M."/>
        </authorList>
    </citation>
    <scope>NUCLEOTIDE SEQUENCE [LARGE SCALE GENOMIC DNA]</scope>
    <source>
        <strain evidence="5 6">MEX-2019</strain>
        <tissue evidence="5">Muscle</tissue>
    </source>
</reference>
<sequence>MGKHSELDHHATEPPSHLLVDHLDICSARQNQLLASLGSQLLMLGVLCRKTMSSPEIASLSWGHMKVKGCSSSYKDCKVWPGGSRAWDWRETGTDHYPGVQPADLEEVLKKGIELLVIGRGMSEALQVPSSTLDFVKQKGIEVRVLPTQKAVAEYNKLAVQGAKVGGVFHSTC</sequence>
<evidence type="ECO:0000256" key="2">
    <source>
        <dbReference type="ARBA" id="ARBA00022490"/>
    </source>
</evidence>
<keyword evidence="2" id="KW-0963">Cytoplasm</keyword>
<dbReference type="FunFam" id="3.40.1230.10:FF:000001">
    <property type="entry name" value="Adipogenesis-associated, Mth938 domain-containing"/>
    <property type="match status" value="1"/>
</dbReference>
<keyword evidence="6" id="KW-1185">Reference proteome</keyword>
<dbReference type="InterPro" id="IPR036748">
    <property type="entry name" value="MTH938-like_sf"/>
</dbReference>
<dbReference type="AlphaFoldDB" id="A0AAV9RSA7"/>
<evidence type="ECO:0000256" key="4">
    <source>
        <dbReference type="ARBA" id="ARBA00074293"/>
    </source>
</evidence>
<dbReference type="Gene3D" id="3.40.1230.10">
    <property type="entry name" value="MTH938-like"/>
    <property type="match status" value="1"/>
</dbReference>
<dbReference type="Proteomes" id="UP001311232">
    <property type="component" value="Unassembled WGS sequence"/>
</dbReference>